<evidence type="ECO:0000256" key="1">
    <source>
        <dbReference type="SAM" id="Coils"/>
    </source>
</evidence>
<keyword evidence="1" id="KW-0175">Coiled coil</keyword>
<accession>A0A6L2JV75</accession>
<dbReference type="Pfam" id="PF07727">
    <property type="entry name" value="RVT_2"/>
    <property type="match status" value="1"/>
</dbReference>
<comment type="caution">
    <text evidence="4">The sequence shown here is derived from an EMBL/GenBank/DDBJ whole genome shotgun (WGS) entry which is preliminary data.</text>
</comment>
<feature type="coiled-coil region" evidence="1">
    <location>
        <begin position="164"/>
        <end position="205"/>
    </location>
</feature>
<name>A0A6L2JV75_TANCI</name>
<dbReference type="InterPro" id="IPR013103">
    <property type="entry name" value="RVT_2"/>
</dbReference>
<feature type="domain" description="Reverse transcriptase Ty1/copia-type" evidence="3">
    <location>
        <begin position="358"/>
        <end position="498"/>
    </location>
</feature>
<evidence type="ECO:0000313" key="4">
    <source>
        <dbReference type="EMBL" id="GEU40981.1"/>
    </source>
</evidence>
<proteinExistence type="predicted"/>
<protein>
    <submittedName>
        <fullName evidence="4">Retrovirus-related Pol polyprotein from transposon TNT 1-94</fullName>
    </submittedName>
</protein>
<dbReference type="AlphaFoldDB" id="A0A6L2JV75"/>
<reference evidence="4" key="1">
    <citation type="journal article" date="2019" name="Sci. Rep.">
        <title>Draft genome of Tanacetum cinerariifolium, the natural source of mosquito coil.</title>
        <authorList>
            <person name="Yamashiro T."/>
            <person name="Shiraishi A."/>
            <person name="Satake H."/>
            <person name="Nakayama K."/>
        </authorList>
    </citation>
    <scope>NUCLEOTIDE SEQUENCE</scope>
</reference>
<dbReference type="EMBL" id="BKCJ010001376">
    <property type="protein sequence ID" value="GEU40981.1"/>
    <property type="molecule type" value="Genomic_DNA"/>
</dbReference>
<feature type="region of interest" description="Disordered" evidence="2">
    <location>
        <begin position="270"/>
        <end position="340"/>
    </location>
</feature>
<organism evidence="4">
    <name type="scientific">Tanacetum cinerariifolium</name>
    <name type="common">Dalmatian daisy</name>
    <name type="synonym">Chrysanthemum cinerariifolium</name>
    <dbReference type="NCBI Taxonomy" id="118510"/>
    <lineage>
        <taxon>Eukaryota</taxon>
        <taxon>Viridiplantae</taxon>
        <taxon>Streptophyta</taxon>
        <taxon>Embryophyta</taxon>
        <taxon>Tracheophyta</taxon>
        <taxon>Spermatophyta</taxon>
        <taxon>Magnoliopsida</taxon>
        <taxon>eudicotyledons</taxon>
        <taxon>Gunneridae</taxon>
        <taxon>Pentapetalae</taxon>
        <taxon>asterids</taxon>
        <taxon>campanulids</taxon>
        <taxon>Asterales</taxon>
        <taxon>Asteraceae</taxon>
        <taxon>Asteroideae</taxon>
        <taxon>Anthemideae</taxon>
        <taxon>Anthemidinae</taxon>
        <taxon>Tanacetum</taxon>
    </lineage>
</organism>
<evidence type="ECO:0000256" key="2">
    <source>
        <dbReference type="SAM" id="MobiDB-lite"/>
    </source>
</evidence>
<evidence type="ECO:0000259" key="3">
    <source>
        <dbReference type="Pfam" id="PF07727"/>
    </source>
</evidence>
<feature type="compositionally biased region" description="Polar residues" evidence="2">
    <location>
        <begin position="304"/>
        <end position="333"/>
    </location>
</feature>
<feature type="compositionally biased region" description="Polar residues" evidence="2">
    <location>
        <begin position="276"/>
        <end position="286"/>
    </location>
</feature>
<gene>
    <name evidence="4" type="ORF">Tci_012959</name>
</gene>
<sequence>MHMLMKPQVFYDDTHKQALGYQNPFHLNKAQRIQPTLYDGSVIAKEHAVISVLNDEKTLILEEESRSKMLDKQNDLIPIEKKITISPIDYSKFNKIKEDFGKRFVTKKELATEQAFWLKHSPLSETPVTSHTPVRIKASNEFPKDTVIRKLKEIIKSLSGNDSVENIKKDIDEIETINIKLENSVAKLLSENENLRKEREDLKSIYKVQFDSIRKARMFKLDIEPISPRLKNNRDAHEELLVYASQTCPNSPKPSKKLVSVTPINKDKRVRFAEPVTSSNNIPKQTDSLKTKDSNKPLLISTGVKPTTSTSGSKTLGNTKNNRITRPPRSNQKNKVEDHRRKVKSILNKMNSIFEPIINALVKHSVKTDEFGRVLKNKARLVAQGFMQEEGIDFKETFTPVTRIEAIHIFIANAANKNMIIFQMDVKTAFLNGELKEEVYVSQPEGFVDQEYPSYVYKLKKALYSLKQAPRAWKRLIADTPMVEKNKLDEDLHGISVNATLYRGMIGSLVYLTSSIPDLI</sequence>